<dbReference type="PANTHER" id="PTHR43179:SF12">
    <property type="entry name" value="GALACTOFURANOSYLTRANSFERASE GLFT2"/>
    <property type="match status" value="1"/>
</dbReference>
<dbReference type="EC" id="2.4.-.-" evidence="5"/>
<sequence length="281" mass="32018">MNNNTANISILTLVHQRESALMNMLNGIANGSILPCEVLIIFMNEKVIDNLAQQFPFPIRSMVLETKDGLNLGAARNLAMQQSTGSYHVFLDVDCIPQHDFLESYLAHFQANSNVLYTGRVRYLSEGFDQENNWTTRLAEISKPDPVREHLEQYSYELFWSLNFGCTKEIFDKIGGFDIQYTGYGGEDTDFAFQARAHGVPLHTIPALAFHQYHASYQPPLNHLANICQNATRFFGKWHKWPMEGWLHAFEKLGYIRRSDGGLEILSLPSDEEIIAALKRT</sequence>
<keyword evidence="3 5" id="KW-0808">Transferase</keyword>
<dbReference type="Gene3D" id="3.90.550.10">
    <property type="entry name" value="Spore Coat Polysaccharide Biosynthesis Protein SpsA, Chain A"/>
    <property type="match status" value="1"/>
</dbReference>
<comment type="similarity">
    <text evidence="1">Belongs to the glycosyltransferase 2 family.</text>
</comment>
<dbReference type="InterPro" id="IPR029044">
    <property type="entry name" value="Nucleotide-diphossugar_trans"/>
</dbReference>
<keyword evidence="6" id="KW-1185">Reference proteome</keyword>
<organism evidence="5 6">
    <name type="scientific">Sphingobacterium populi</name>
    <dbReference type="NCBI Taxonomy" id="1812824"/>
    <lineage>
        <taxon>Bacteria</taxon>
        <taxon>Pseudomonadati</taxon>
        <taxon>Bacteroidota</taxon>
        <taxon>Sphingobacteriia</taxon>
        <taxon>Sphingobacteriales</taxon>
        <taxon>Sphingobacteriaceae</taxon>
        <taxon>Sphingobacterium</taxon>
    </lineage>
</organism>
<dbReference type="Pfam" id="PF00535">
    <property type="entry name" value="Glycos_transf_2"/>
    <property type="match status" value="1"/>
</dbReference>
<evidence type="ECO:0000259" key="4">
    <source>
        <dbReference type="Pfam" id="PF00535"/>
    </source>
</evidence>
<evidence type="ECO:0000256" key="3">
    <source>
        <dbReference type="ARBA" id="ARBA00022679"/>
    </source>
</evidence>
<name>A0ABW5UG16_9SPHI</name>
<dbReference type="SUPFAM" id="SSF53448">
    <property type="entry name" value="Nucleotide-diphospho-sugar transferases"/>
    <property type="match status" value="1"/>
</dbReference>
<dbReference type="Proteomes" id="UP001597418">
    <property type="component" value="Unassembled WGS sequence"/>
</dbReference>
<dbReference type="EMBL" id="JBHUMB010000014">
    <property type="protein sequence ID" value="MFD2744500.1"/>
    <property type="molecule type" value="Genomic_DNA"/>
</dbReference>
<proteinExistence type="inferred from homology"/>
<evidence type="ECO:0000256" key="2">
    <source>
        <dbReference type="ARBA" id="ARBA00022676"/>
    </source>
</evidence>
<dbReference type="PANTHER" id="PTHR43179">
    <property type="entry name" value="RHAMNOSYLTRANSFERASE WBBL"/>
    <property type="match status" value="1"/>
</dbReference>
<gene>
    <name evidence="5" type="ORF">ACFSQ6_13970</name>
</gene>
<evidence type="ECO:0000313" key="6">
    <source>
        <dbReference type="Proteomes" id="UP001597418"/>
    </source>
</evidence>
<keyword evidence="2 5" id="KW-0328">Glycosyltransferase</keyword>
<dbReference type="InterPro" id="IPR001173">
    <property type="entry name" value="Glyco_trans_2-like"/>
</dbReference>
<dbReference type="RefSeq" id="WP_066751945.1">
    <property type="nucleotide sequence ID" value="NZ_JBHUMB010000014.1"/>
</dbReference>
<evidence type="ECO:0000256" key="1">
    <source>
        <dbReference type="ARBA" id="ARBA00006739"/>
    </source>
</evidence>
<comment type="caution">
    <text evidence="5">The sequence shown here is derived from an EMBL/GenBank/DDBJ whole genome shotgun (WGS) entry which is preliminary data.</text>
</comment>
<evidence type="ECO:0000313" key="5">
    <source>
        <dbReference type="EMBL" id="MFD2744500.1"/>
    </source>
</evidence>
<accession>A0ABW5UG16</accession>
<reference evidence="6" key="1">
    <citation type="journal article" date="2019" name="Int. J. Syst. Evol. Microbiol.">
        <title>The Global Catalogue of Microorganisms (GCM) 10K type strain sequencing project: providing services to taxonomists for standard genome sequencing and annotation.</title>
        <authorList>
            <consortium name="The Broad Institute Genomics Platform"/>
            <consortium name="The Broad Institute Genome Sequencing Center for Infectious Disease"/>
            <person name="Wu L."/>
            <person name="Ma J."/>
        </authorList>
    </citation>
    <scope>NUCLEOTIDE SEQUENCE [LARGE SCALE GENOMIC DNA]</scope>
    <source>
        <strain evidence="6">KCTC 42247</strain>
    </source>
</reference>
<protein>
    <submittedName>
        <fullName evidence="5">Glycosyltransferase family 2 protein</fullName>
        <ecNumber evidence="5">2.4.-.-</ecNumber>
    </submittedName>
</protein>
<dbReference type="GO" id="GO:0016757">
    <property type="term" value="F:glycosyltransferase activity"/>
    <property type="evidence" value="ECO:0007669"/>
    <property type="project" value="UniProtKB-KW"/>
</dbReference>
<feature type="domain" description="Glycosyltransferase 2-like" evidence="4">
    <location>
        <begin position="9"/>
        <end position="173"/>
    </location>
</feature>